<dbReference type="GO" id="GO:0005789">
    <property type="term" value="C:endoplasmic reticulum membrane"/>
    <property type="evidence" value="ECO:0007669"/>
    <property type="project" value="UniProtKB-SubCell"/>
</dbReference>
<evidence type="ECO:0000256" key="1">
    <source>
        <dbReference type="ARBA" id="ARBA00004127"/>
    </source>
</evidence>
<feature type="transmembrane region" description="Helical" evidence="7">
    <location>
        <begin position="238"/>
        <end position="261"/>
    </location>
</feature>
<feature type="chain" id="PRO_5020904628" description="Post-GPI attachment to proteins factor 3" evidence="7">
    <location>
        <begin position="22"/>
        <end position="302"/>
    </location>
</feature>
<organism evidence="8 9">
    <name type="scientific">Bondarzewia mesenterica</name>
    <dbReference type="NCBI Taxonomy" id="1095465"/>
    <lineage>
        <taxon>Eukaryota</taxon>
        <taxon>Fungi</taxon>
        <taxon>Dikarya</taxon>
        <taxon>Basidiomycota</taxon>
        <taxon>Agaricomycotina</taxon>
        <taxon>Agaricomycetes</taxon>
        <taxon>Russulales</taxon>
        <taxon>Bondarzewiaceae</taxon>
        <taxon>Bondarzewia</taxon>
    </lineage>
</organism>
<sequence>MQLQPYLRFLTLASILTLVAASSGDRSNDFQRCVSRCQLENCTSRSEITQTSLLDSLTHWTCIDQCKYKCMHTITDFAIEIGVFIQQYYGKWPFWRFLGMQEPASVIFSLMNLLLHIWGRGEVEKDIQDDHPMKKFYVTWSYVSCNAWLWSAVFHTRDTPLTEKLDYFSAAMTILYSLYFSVIRLFHLYPVNSRNRHLTSPIFNANRRRIMYYLWSILCILVYIGHVSYLVLLPRFDYTYNIIFNLALGLTHNILWLAFALPSSLSVFRRFAYQAKSYRPVYATNAAVAVLLTTAATCLELF</sequence>
<comment type="caution">
    <text evidence="7">Lacks conserved residue(s) required for the propagation of feature annotation.</text>
</comment>
<dbReference type="EMBL" id="SGPL01000030">
    <property type="protein sequence ID" value="THH20059.1"/>
    <property type="molecule type" value="Genomic_DNA"/>
</dbReference>
<keyword evidence="7" id="KW-0256">Endoplasmic reticulum</keyword>
<feature type="transmembrane region" description="Helical" evidence="7">
    <location>
        <begin position="136"/>
        <end position="155"/>
    </location>
</feature>
<feature type="signal peptide" evidence="7">
    <location>
        <begin position="1"/>
        <end position="21"/>
    </location>
</feature>
<protein>
    <recommendedName>
        <fullName evidence="7">Post-GPI attachment to proteins factor 3</fullName>
    </recommendedName>
</protein>
<evidence type="ECO:0000256" key="4">
    <source>
        <dbReference type="ARBA" id="ARBA00022729"/>
    </source>
</evidence>
<proteinExistence type="inferred from homology"/>
<evidence type="ECO:0000256" key="7">
    <source>
        <dbReference type="RuleBase" id="RU365066"/>
    </source>
</evidence>
<evidence type="ECO:0000313" key="9">
    <source>
        <dbReference type="Proteomes" id="UP000310158"/>
    </source>
</evidence>
<dbReference type="PANTHER" id="PTHR13148">
    <property type="entry name" value="PER1-RELATED"/>
    <property type="match status" value="1"/>
</dbReference>
<dbReference type="Pfam" id="PF04080">
    <property type="entry name" value="Per1"/>
    <property type="match status" value="1"/>
</dbReference>
<comment type="function">
    <text evidence="7">Involved in the lipid remodeling steps of GPI-anchor maturation.</text>
</comment>
<evidence type="ECO:0000313" key="8">
    <source>
        <dbReference type="EMBL" id="THH20059.1"/>
    </source>
</evidence>
<dbReference type="InterPro" id="IPR007217">
    <property type="entry name" value="Per1-like"/>
</dbReference>
<feature type="transmembrane region" description="Helical" evidence="7">
    <location>
        <begin position="210"/>
        <end position="232"/>
    </location>
</feature>
<keyword evidence="3 7" id="KW-0812">Transmembrane</keyword>
<dbReference type="PANTHER" id="PTHR13148:SF0">
    <property type="entry name" value="POST-GPI ATTACHMENT TO PROTEINS FACTOR 3"/>
    <property type="match status" value="1"/>
</dbReference>
<reference evidence="8 9" key="1">
    <citation type="submission" date="2019-02" db="EMBL/GenBank/DDBJ databases">
        <title>Genome sequencing of the rare red list fungi Bondarzewia mesenterica.</title>
        <authorList>
            <person name="Buettner E."/>
            <person name="Kellner H."/>
        </authorList>
    </citation>
    <scope>NUCLEOTIDE SEQUENCE [LARGE SCALE GENOMIC DNA]</scope>
    <source>
        <strain evidence="8 9">DSM 108281</strain>
    </source>
</reference>
<dbReference type="Proteomes" id="UP000310158">
    <property type="component" value="Unassembled WGS sequence"/>
</dbReference>
<evidence type="ECO:0000256" key="2">
    <source>
        <dbReference type="ARBA" id="ARBA00022502"/>
    </source>
</evidence>
<evidence type="ECO:0000256" key="5">
    <source>
        <dbReference type="ARBA" id="ARBA00022989"/>
    </source>
</evidence>
<dbReference type="OrthoDB" id="419770at2759"/>
<comment type="caution">
    <text evidence="8">The sequence shown here is derived from an EMBL/GenBank/DDBJ whole genome shotgun (WGS) entry which is preliminary data.</text>
</comment>
<dbReference type="GO" id="GO:0006506">
    <property type="term" value="P:GPI anchor biosynthetic process"/>
    <property type="evidence" value="ECO:0007669"/>
    <property type="project" value="UniProtKB-KW"/>
</dbReference>
<keyword evidence="4 7" id="KW-0732">Signal</keyword>
<feature type="transmembrane region" description="Helical" evidence="7">
    <location>
        <begin position="167"/>
        <end position="189"/>
    </location>
</feature>
<keyword evidence="6 7" id="KW-0472">Membrane</keyword>
<accession>A0A4S4M4L7</accession>
<comment type="similarity">
    <text evidence="7">Belongs to the PGAP3 family.</text>
</comment>
<name>A0A4S4M4L7_9AGAM</name>
<keyword evidence="9" id="KW-1185">Reference proteome</keyword>
<keyword evidence="5 7" id="KW-1133">Transmembrane helix</keyword>
<evidence type="ECO:0000256" key="6">
    <source>
        <dbReference type="ARBA" id="ARBA00023136"/>
    </source>
</evidence>
<evidence type="ECO:0000256" key="3">
    <source>
        <dbReference type="ARBA" id="ARBA00022692"/>
    </source>
</evidence>
<keyword evidence="2 7" id="KW-0337">GPI-anchor biosynthesis</keyword>
<gene>
    <name evidence="8" type="ORF">EW146_g1234</name>
</gene>
<comment type="subcellular location">
    <subcellularLocation>
        <location evidence="1">Endomembrane system</location>
        <topology evidence="1">Multi-pass membrane protein</topology>
    </subcellularLocation>
    <subcellularLocation>
        <location evidence="7">Endoplasmic reticulum membrane</location>
        <topology evidence="7">Multi-pass membrane protein</topology>
    </subcellularLocation>
</comment>
<dbReference type="GO" id="GO:0016788">
    <property type="term" value="F:hydrolase activity, acting on ester bonds"/>
    <property type="evidence" value="ECO:0007669"/>
    <property type="project" value="TreeGrafter"/>
</dbReference>
<dbReference type="AlphaFoldDB" id="A0A4S4M4L7"/>